<dbReference type="InterPro" id="IPR000515">
    <property type="entry name" value="MetI-like"/>
</dbReference>
<dbReference type="InterPro" id="IPR035906">
    <property type="entry name" value="MetI-like_sf"/>
</dbReference>
<organism evidence="9">
    <name type="scientific">Hellea balneolensis</name>
    <dbReference type="NCBI Taxonomy" id="287478"/>
    <lineage>
        <taxon>Bacteria</taxon>
        <taxon>Pseudomonadati</taxon>
        <taxon>Pseudomonadota</taxon>
        <taxon>Alphaproteobacteria</taxon>
        <taxon>Maricaulales</taxon>
        <taxon>Robiginitomaculaceae</taxon>
        <taxon>Hellea</taxon>
    </lineage>
</organism>
<dbReference type="PANTHER" id="PTHR43386">
    <property type="entry name" value="OLIGOPEPTIDE TRANSPORT SYSTEM PERMEASE PROTEIN APPC"/>
    <property type="match status" value="1"/>
</dbReference>
<evidence type="ECO:0000313" key="9">
    <source>
        <dbReference type="EMBL" id="HHL42221.1"/>
    </source>
</evidence>
<evidence type="ECO:0000256" key="2">
    <source>
        <dbReference type="ARBA" id="ARBA00022448"/>
    </source>
</evidence>
<evidence type="ECO:0000256" key="4">
    <source>
        <dbReference type="ARBA" id="ARBA00022692"/>
    </source>
</evidence>
<reference evidence="9" key="1">
    <citation type="journal article" date="2020" name="mSystems">
        <title>Genome- and Community-Level Interaction Insights into Carbon Utilization and Element Cycling Functions of Hydrothermarchaeota in Hydrothermal Sediment.</title>
        <authorList>
            <person name="Zhou Z."/>
            <person name="Liu Y."/>
            <person name="Xu W."/>
            <person name="Pan J."/>
            <person name="Luo Z.H."/>
            <person name="Li M."/>
        </authorList>
    </citation>
    <scope>NUCLEOTIDE SEQUENCE [LARGE SCALE GENOMIC DNA]</scope>
    <source>
        <strain evidence="9">HyVt-485</strain>
    </source>
</reference>
<evidence type="ECO:0000259" key="8">
    <source>
        <dbReference type="PROSITE" id="PS50928"/>
    </source>
</evidence>
<feature type="domain" description="ABC transmembrane type-1" evidence="8">
    <location>
        <begin position="69"/>
        <end position="258"/>
    </location>
</feature>
<feature type="transmembrane region" description="Helical" evidence="7">
    <location>
        <begin position="9"/>
        <end position="32"/>
    </location>
</feature>
<proteinExistence type="inferred from homology"/>
<evidence type="ECO:0000256" key="1">
    <source>
        <dbReference type="ARBA" id="ARBA00004651"/>
    </source>
</evidence>
<keyword evidence="4 7" id="KW-0812">Transmembrane</keyword>
<dbReference type="GO" id="GO:0055085">
    <property type="term" value="P:transmembrane transport"/>
    <property type="evidence" value="ECO:0007669"/>
    <property type="project" value="InterPro"/>
</dbReference>
<dbReference type="InterPro" id="IPR050366">
    <property type="entry name" value="BP-dependent_transpt_permease"/>
</dbReference>
<dbReference type="EMBL" id="DRMJ01000058">
    <property type="protein sequence ID" value="HHL42221.1"/>
    <property type="molecule type" value="Genomic_DNA"/>
</dbReference>
<protein>
    <submittedName>
        <fullName evidence="9">ABC transporter permease</fullName>
    </submittedName>
</protein>
<dbReference type="PANTHER" id="PTHR43386:SF25">
    <property type="entry name" value="PEPTIDE ABC TRANSPORTER PERMEASE PROTEIN"/>
    <property type="match status" value="1"/>
</dbReference>
<dbReference type="Proteomes" id="UP000885830">
    <property type="component" value="Unassembled WGS sequence"/>
</dbReference>
<accession>A0A7C5QNF8</accession>
<dbReference type="GO" id="GO:0005886">
    <property type="term" value="C:plasma membrane"/>
    <property type="evidence" value="ECO:0007669"/>
    <property type="project" value="UniProtKB-SubCell"/>
</dbReference>
<dbReference type="Pfam" id="PF00528">
    <property type="entry name" value="BPD_transp_1"/>
    <property type="match status" value="1"/>
</dbReference>
<feature type="transmembrane region" description="Helical" evidence="7">
    <location>
        <begin position="108"/>
        <end position="127"/>
    </location>
</feature>
<evidence type="ECO:0000256" key="7">
    <source>
        <dbReference type="RuleBase" id="RU363032"/>
    </source>
</evidence>
<comment type="caution">
    <text evidence="9">The sequence shown here is derived from an EMBL/GenBank/DDBJ whole genome shotgun (WGS) entry which is preliminary data.</text>
</comment>
<keyword evidence="5 7" id="KW-1133">Transmembrane helix</keyword>
<keyword evidence="6 7" id="KW-0472">Membrane</keyword>
<dbReference type="CDD" id="cd06261">
    <property type="entry name" value="TM_PBP2"/>
    <property type="match status" value="1"/>
</dbReference>
<comment type="similarity">
    <text evidence="7">Belongs to the binding-protein-dependent transport system permease family.</text>
</comment>
<dbReference type="AlphaFoldDB" id="A0A7C5QNF8"/>
<dbReference type="PROSITE" id="PS50928">
    <property type="entry name" value="ABC_TM1"/>
    <property type="match status" value="1"/>
</dbReference>
<evidence type="ECO:0000256" key="3">
    <source>
        <dbReference type="ARBA" id="ARBA00022475"/>
    </source>
</evidence>
<keyword evidence="3" id="KW-1003">Cell membrane</keyword>
<sequence>MLNKFPLKFWIGVFMTSIFVLAGLLSVIYVPFDTSLIDIAGRFQPPSYPHLFGTDHLGRDVFSMIMSGARTSIVVALFAVGIGMGIGVPLGLLAAAKSGWVEDIVMRGNDIIFAFPAILLAILIAAIMGPGAFNIIIAVGVFNIPVFAQLTRGAARSLWQREFVLSARMIGKGPLRISLEHIFPNLVNLIVVQATIQFSLAIAAEAALSYIGLGTQPPAPSWGRMLSESQTMFAWAPWLSVFPGFAILLSVLGLTLMGDGLREALDPKSRP</sequence>
<gene>
    <name evidence="9" type="ORF">ENJ42_01260</name>
</gene>
<name>A0A7C5QNF8_9PROT</name>
<evidence type="ECO:0000256" key="6">
    <source>
        <dbReference type="ARBA" id="ARBA00023136"/>
    </source>
</evidence>
<feature type="transmembrane region" description="Helical" evidence="7">
    <location>
        <begin position="233"/>
        <end position="256"/>
    </location>
</feature>
<comment type="subcellular location">
    <subcellularLocation>
        <location evidence="1 7">Cell membrane</location>
        <topology evidence="1 7">Multi-pass membrane protein</topology>
    </subcellularLocation>
</comment>
<feature type="transmembrane region" description="Helical" evidence="7">
    <location>
        <begin position="73"/>
        <end position="96"/>
    </location>
</feature>
<dbReference type="Gene3D" id="1.10.3720.10">
    <property type="entry name" value="MetI-like"/>
    <property type="match status" value="1"/>
</dbReference>
<evidence type="ECO:0000256" key="5">
    <source>
        <dbReference type="ARBA" id="ARBA00022989"/>
    </source>
</evidence>
<dbReference type="SUPFAM" id="SSF161098">
    <property type="entry name" value="MetI-like"/>
    <property type="match status" value="1"/>
</dbReference>
<keyword evidence="2 7" id="KW-0813">Transport</keyword>